<dbReference type="EMBL" id="JAKKSL010000002">
    <property type="protein sequence ID" value="MCI2283979.1"/>
    <property type="molecule type" value="Genomic_DNA"/>
</dbReference>
<sequence length="223" mass="25642">MFLVFGELNNFALCLMDEVKKVTTIPPKSSAELVALTSKVNFKTLGESYINSTRPETGHTKYFIDKLPLNSLYVGLIHLALPKAKIIHVTRHPMDTCYSIYKQLFTNGYPFSYDLVELAQYFIEHHKMMQHWYAELPNVIHPVAYEDVVNDLSGQAQKLITYCQLDWQIQCSDFQNNPAPSTTASATQVRQQIYKSSTGKWRQFEKELLPIKHLLEQAGIYCD</sequence>
<dbReference type="InterPro" id="IPR027417">
    <property type="entry name" value="P-loop_NTPase"/>
</dbReference>
<reference evidence="2" key="1">
    <citation type="submission" date="2022-01" db="EMBL/GenBank/DDBJ databases">
        <title>Colwellia maritima, isolated from seawater.</title>
        <authorList>
            <person name="Kristyanto S."/>
            <person name="Jung J."/>
            <person name="Jeon C.O."/>
        </authorList>
    </citation>
    <scope>NUCLEOTIDE SEQUENCE</scope>
    <source>
        <strain evidence="2">MSW7</strain>
    </source>
</reference>
<dbReference type="Gene3D" id="3.40.50.300">
    <property type="entry name" value="P-loop containing nucleotide triphosphate hydrolases"/>
    <property type="match status" value="1"/>
</dbReference>
<organism evidence="2 3">
    <name type="scientific">Colwellia maritima</name>
    <dbReference type="NCBI Taxonomy" id="2912588"/>
    <lineage>
        <taxon>Bacteria</taxon>
        <taxon>Pseudomonadati</taxon>
        <taxon>Pseudomonadota</taxon>
        <taxon>Gammaproteobacteria</taxon>
        <taxon>Alteromonadales</taxon>
        <taxon>Colwelliaceae</taxon>
        <taxon>Colwellia</taxon>
    </lineage>
</organism>
<proteinExistence type="predicted"/>
<dbReference type="Pfam" id="PF13469">
    <property type="entry name" value="Sulfotransfer_3"/>
    <property type="match status" value="1"/>
</dbReference>
<keyword evidence="1" id="KW-0808">Transferase</keyword>
<dbReference type="PANTHER" id="PTHR12788">
    <property type="entry name" value="PROTEIN-TYROSINE SULFOTRANSFERASE 2"/>
    <property type="match status" value="1"/>
</dbReference>
<dbReference type="Proteomes" id="UP001139646">
    <property type="component" value="Unassembled WGS sequence"/>
</dbReference>
<evidence type="ECO:0000256" key="1">
    <source>
        <dbReference type="ARBA" id="ARBA00022679"/>
    </source>
</evidence>
<protein>
    <submittedName>
        <fullName evidence="2">Sulfotransferase</fullName>
    </submittedName>
</protein>
<evidence type="ECO:0000313" key="3">
    <source>
        <dbReference type="Proteomes" id="UP001139646"/>
    </source>
</evidence>
<name>A0ABS9X149_9GAMM</name>
<accession>A0ABS9X149</accession>
<evidence type="ECO:0000313" key="2">
    <source>
        <dbReference type="EMBL" id="MCI2283979.1"/>
    </source>
</evidence>
<dbReference type="RefSeq" id="WP_242287025.1">
    <property type="nucleotide sequence ID" value="NZ_JAKKSL010000002.1"/>
</dbReference>
<dbReference type="PANTHER" id="PTHR12788:SF10">
    <property type="entry name" value="PROTEIN-TYROSINE SULFOTRANSFERASE"/>
    <property type="match status" value="1"/>
</dbReference>
<dbReference type="InterPro" id="IPR026634">
    <property type="entry name" value="TPST-like"/>
</dbReference>
<keyword evidence="3" id="KW-1185">Reference proteome</keyword>
<dbReference type="SUPFAM" id="SSF52540">
    <property type="entry name" value="P-loop containing nucleoside triphosphate hydrolases"/>
    <property type="match status" value="1"/>
</dbReference>
<gene>
    <name evidence="2" type="ORF">L3081_11905</name>
</gene>
<comment type="caution">
    <text evidence="2">The sequence shown here is derived from an EMBL/GenBank/DDBJ whole genome shotgun (WGS) entry which is preliminary data.</text>
</comment>